<dbReference type="GO" id="GO:0000150">
    <property type="term" value="F:DNA strand exchange activity"/>
    <property type="evidence" value="ECO:0007669"/>
    <property type="project" value="InterPro"/>
</dbReference>
<dbReference type="SUPFAM" id="SSF53041">
    <property type="entry name" value="Resolvase-like"/>
    <property type="match status" value="1"/>
</dbReference>
<dbReference type="PROSITE" id="PS51737">
    <property type="entry name" value="RECOMBINASE_DNA_BIND"/>
    <property type="match status" value="1"/>
</dbReference>
<gene>
    <name evidence="3" type="ORF">GOQ27_13320</name>
</gene>
<dbReference type="GO" id="GO:0003677">
    <property type="term" value="F:DNA binding"/>
    <property type="evidence" value="ECO:0007669"/>
    <property type="project" value="InterPro"/>
</dbReference>
<dbReference type="PANTHER" id="PTHR30461:SF23">
    <property type="entry name" value="DNA RECOMBINASE-RELATED"/>
    <property type="match status" value="1"/>
</dbReference>
<reference evidence="3" key="1">
    <citation type="submission" date="2019-12" db="EMBL/GenBank/DDBJ databases">
        <title>Clostridiaceae gen. nov. sp. nov., isolated from sediment in Xinjiang, China.</title>
        <authorList>
            <person name="Zhang R."/>
        </authorList>
    </citation>
    <scope>NUCLEOTIDE SEQUENCE</scope>
    <source>
        <strain evidence="3">D2Q-11</strain>
    </source>
</reference>
<dbReference type="Gene3D" id="3.90.1750.20">
    <property type="entry name" value="Putative Large Serine Recombinase, Chain B, Domain 2"/>
    <property type="match status" value="1"/>
</dbReference>
<name>A0A942ZA42_9FIRM</name>
<dbReference type="InterPro" id="IPR036162">
    <property type="entry name" value="Resolvase-like_N_sf"/>
</dbReference>
<dbReference type="Pfam" id="PF00239">
    <property type="entry name" value="Resolvase"/>
    <property type="match status" value="1"/>
</dbReference>
<dbReference type="InterPro" id="IPR006119">
    <property type="entry name" value="Resolv_N"/>
</dbReference>
<dbReference type="InterPro" id="IPR011109">
    <property type="entry name" value="DNA_bind_recombinase_dom"/>
</dbReference>
<comment type="caution">
    <text evidence="3">The sequence shown here is derived from an EMBL/GenBank/DDBJ whole genome shotgun (WGS) entry which is preliminary data.</text>
</comment>
<dbReference type="InterPro" id="IPR025827">
    <property type="entry name" value="Zn_ribbon_recom_dom"/>
</dbReference>
<dbReference type="Gene3D" id="3.40.50.1390">
    <property type="entry name" value="Resolvase, N-terminal catalytic domain"/>
    <property type="match status" value="1"/>
</dbReference>
<keyword evidence="4" id="KW-1185">Reference proteome</keyword>
<accession>A0A942ZA42</accession>
<evidence type="ECO:0000259" key="2">
    <source>
        <dbReference type="PROSITE" id="PS51737"/>
    </source>
</evidence>
<dbReference type="PROSITE" id="PS51736">
    <property type="entry name" value="RECOMBINASES_3"/>
    <property type="match status" value="1"/>
</dbReference>
<dbReference type="RefSeq" id="WP_203367367.1">
    <property type="nucleotide sequence ID" value="NZ_WSFT01000050.1"/>
</dbReference>
<dbReference type="PANTHER" id="PTHR30461">
    <property type="entry name" value="DNA-INVERTASE FROM LAMBDOID PROPHAGE"/>
    <property type="match status" value="1"/>
</dbReference>
<evidence type="ECO:0000259" key="1">
    <source>
        <dbReference type="PROSITE" id="PS51736"/>
    </source>
</evidence>
<dbReference type="Proteomes" id="UP000724672">
    <property type="component" value="Unassembled WGS sequence"/>
</dbReference>
<proteinExistence type="predicted"/>
<organism evidence="3 4">
    <name type="scientific">Anaeromonas frigoriresistens</name>
    <dbReference type="NCBI Taxonomy" id="2683708"/>
    <lineage>
        <taxon>Bacteria</taxon>
        <taxon>Bacillati</taxon>
        <taxon>Bacillota</taxon>
        <taxon>Tissierellia</taxon>
        <taxon>Tissierellales</taxon>
        <taxon>Thermohalobacteraceae</taxon>
        <taxon>Anaeromonas</taxon>
    </lineage>
</organism>
<protein>
    <submittedName>
        <fullName evidence="3">Recombinase family protein</fullName>
    </submittedName>
</protein>
<feature type="domain" description="Resolvase/invertase-type recombinase catalytic" evidence="1">
    <location>
        <begin position="2"/>
        <end position="146"/>
    </location>
</feature>
<dbReference type="SMART" id="SM00857">
    <property type="entry name" value="Resolvase"/>
    <property type="match status" value="1"/>
</dbReference>
<sequence length="509" mass="58736">MRAAVYVRVSSDKEGQQDSPLYQKQFFENYVKEKGWEIYKFYEDKKTGTVENRKNYQLMLDDAQAGKFDIILAKELSRLARNQGLSMKLKELLENNSVHLITLDGAIDTLKGDTQMFGLYAWVYEQEVERTSQRIKMTLKTRAKNGKYNGSAPYGYIKIDGKLNIADNETPEIVRRIFREYLGGKGFDAIARGLYNDRIRTPSEVLGKKNASPLWHGSTVRKTLENPHYLGYLDQNREETISAVNKKRKVLTEKEHSIVLGTHEPIISKEDFDSVQSLIDSRRRKTPDDKSKSSRPHLNVNLFTRLIYCEDCGGGFHFKENRHGYICGRYDKHDKHGKKACSAKLVIEDELVDVIKDDLKKLSKNLSNKGLYTNIKERITKNRLRAEKELRVIESKIDNIAKFKSKALEKLIAEEITKSDYDLITGSKGNELNKLKQRKLEILKELDEEIDENLLSKLKASVDEKVRLDSINREVLNRFVDKIVISDNGIVKIYYKFNGSEKVMKELMG</sequence>
<dbReference type="Pfam" id="PF07508">
    <property type="entry name" value="Recombinase"/>
    <property type="match status" value="1"/>
</dbReference>
<evidence type="ECO:0000313" key="3">
    <source>
        <dbReference type="EMBL" id="MBS4539450.1"/>
    </source>
</evidence>
<dbReference type="InterPro" id="IPR038109">
    <property type="entry name" value="DNA_bind_recomb_sf"/>
</dbReference>
<dbReference type="AlphaFoldDB" id="A0A942ZA42"/>
<feature type="domain" description="Recombinase" evidence="2">
    <location>
        <begin position="153"/>
        <end position="285"/>
    </location>
</feature>
<dbReference type="EMBL" id="WSFT01000050">
    <property type="protein sequence ID" value="MBS4539450.1"/>
    <property type="molecule type" value="Genomic_DNA"/>
</dbReference>
<dbReference type="CDD" id="cd00338">
    <property type="entry name" value="Ser_Recombinase"/>
    <property type="match status" value="1"/>
</dbReference>
<dbReference type="Pfam" id="PF13408">
    <property type="entry name" value="Zn_ribbon_recom"/>
    <property type="match status" value="1"/>
</dbReference>
<dbReference type="InterPro" id="IPR050639">
    <property type="entry name" value="SSR_resolvase"/>
</dbReference>
<evidence type="ECO:0000313" key="4">
    <source>
        <dbReference type="Proteomes" id="UP000724672"/>
    </source>
</evidence>